<protein>
    <submittedName>
        <fullName evidence="2">Uncharacterized protein</fullName>
    </submittedName>
</protein>
<evidence type="ECO:0000313" key="2">
    <source>
        <dbReference type="EMBL" id="CAH2040927.1"/>
    </source>
</evidence>
<gene>
    <name evidence="2" type="ORF">IPOD504_LOCUS2900</name>
</gene>
<reference evidence="2" key="1">
    <citation type="submission" date="2022-03" db="EMBL/GenBank/DDBJ databases">
        <authorList>
            <person name="Martin H S."/>
        </authorList>
    </citation>
    <scope>NUCLEOTIDE SEQUENCE</scope>
</reference>
<evidence type="ECO:0000256" key="1">
    <source>
        <dbReference type="SAM" id="MobiDB-lite"/>
    </source>
</evidence>
<feature type="compositionally biased region" description="Basic and acidic residues" evidence="1">
    <location>
        <begin position="1"/>
        <end position="17"/>
    </location>
</feature>
<proteinExistence type="predicted"/>
<feature type="region of interest" description="Disordered" evidence="1">
    <location>
        <begin position="1"/>
        <end position="42"/>
    </location>
</feature>
<feature type="non-terminal residue" evidence="2">
    <location>
        <position position="1"/>
    </location>
</feature>
<name>A0ABN8HY22_9NEOP</name>
<feature type="compositionally biased region" description="Basic and acidic residues" evidence="1">
    <location>
        <begin position="104"/>
        <end position="116"/>
    </location>
</feature>
<dbReference type="Proteomes" id="UP000837857">
    <property type="component" value="Chromosome 12"/>
</dbReference>
<organism evidence="2 3">
    <name type="scientific">Iphiclides podalirius</name>
    <name type="common">scarce swallowtail</name>
    <dbReference type="NCBI Taxonomy" id="110791"/>
    <lineage>
        <taxon>Eukaryota</taxon>
        <taxon>Metazoa</taxon>
        <taxon>Ecdysozoa</taxon>
        <taxon>Arthropoda</taxon>
        <taxon>Hexapoda</taxon>
        <taxon>Insecta</taxon>
        <taxon>Pterygota</taxon>
        <taxon>Neoptera</taxon>
        <taxon>Endopterygota</taxon>
        <taxon>Lepidoptera</taxon>
        <taxon>Glossata</taxon>
        <taxon>Ditrysia</taxon>
        <taxon>Papilionoidea</taxon>
        <taxon>Papilionidae</taxon>
        <taxon>Papilioninae</taxon>
        <taxon>Iphiclides</taxon>
    </lineage>
</organism>
<evidence type="ECO:0000313" key="3">
    <source>
        <dbReference type="Proteomes" id="UP000837857"/>
    </source>
</evidence>
<accession>A0ABN8HY22</accession>
<dbReference type="EMBL" id="OW152824">
    <property type="protein sequence ID" value="CAH2040927.1"/>
    <property type="molecule type" value="Genomic_DNA"/>
</dbReference>
<keyword evidence="3" id="KW-1185">Reference proteome</keyword>
<sequence>MRINYNREHLGEKEVGGRRATAPHRGSAFLGTHSTRPTEIEGRKEISWPFAVGECATNEAQREKKQIYTAVGRGHGSGTFGEASFGNVVRTKSGARRARGGGAAERRPPRPYERAKVGGQRFSCATAAG</sequence>
<feature type="region of interest" description="Disordered" evidence="1">
    <location>
        <begin position="91"/>
        <end position="129"/>
    </location>
</feature>